<dbReference type="Proteomes" id="UP000265703">
    <property type="component" value="Unassembled WGS sequence"/>
</dbReference>
<dbReference type="GO" id="GO:0006487">
    <property type="term" value="P:protein N-linked glycosylation"/>
    <property type="evidence" value="ECO:0007669"/>
    <property type="project" value="TreeGrafter"/>
</dbReference>
<evidence type="ECO:0000256" key="4">
    <source>
        <dbReference type="ARBA" id="ARBA00022692"/>
    </source>
</evidence>
<comment type="pathway">
    <text evidence="2 8">Protein modification; protein glycosylation.</text>
</comment>
<reference evidence="9 10" key="1">
    <citation type="submission" date="2018-06" db="EMBL/GenBank/DDBJ databases">
        <title>Comparative genomics reveals the genomic features of Rhizophagus irregularis, R. cerebriforme, R. diaphanum and Gigaspora rosea, and their symbiotic lifestyle signature.</title>
        <authorList>
            <person name="Morin E."/>
            <person name="San Clemente H."/>
            <person name="Chen E.C.H."/>
            <person name="De La Providencia I."/>
            <person name="Hainaut M."/>
            <person name="Kuo A."/>
            <person name="Kohler A."/>
            <person name="Murat C."/>
            <person name="Tang N."/>
            <person name="Roy S."/>
            <person name="Loubradou J."/>
            <person name="Henrissat B."/>
            <person name="Grigoriev I.V."/>
            <person name="Corradi N."/>
            <person name="Roux C."/>
            <person name="Martin F.M."/>
        </authorList>
    </citation>
    <scope>NUCLEOTIDE SEQUENCE [LARGE SCALE GENOMIC DNA]</scope>
    <source>
        <strain evidence="9 10">DAOM 227022</strain>
    </source>
</reference>
<comment type="function">
    <text evidence="8">Subunit of the oligosaccharyl transferase (OST) complex that catalyzes the initial transfer of a defined glycan (Glc(3)Man(9)GlcNAc(2) in eukaryotes) from the lipid carrier dolichol-pyrophosphate to an asparagine residue within an Asn-X-Ser/Thr consensus motif in nascent polypeptide chains, the first step in protein N-glycosylation. N-glycosylation occurs cotranslationally and the complex associates with the Sec61 complex at the channel-forming translocon complex that mediates protein translocation across the endoplasmic reticulum (ER). All subunits are required for a maximal enzyme activity.</text>
</comment>
<comment type="subcellular location">
    <subcellularLocation>
        <location evidence="1 8">Endoplasmic reticulum membrane</location>
        <topology evidence="1 8">Multi-pass membrane protein</topology>
    </subcellularLocation>
</comment>
<dbReference type="EMBL" id="QKYT01000052">
    <property type="protein sequence ID" value="RIA96014.1"/>
    <property type="molecule type" value="Genomic_DNA"/>
</dbReference>
<feature type="transmembrane region" description="Helical" evidence="8">
    <location>
        <begin position="58"/>
        <end position="76"/>
    </location>
</feature>
<evidence type="ECO:0000256" key="1">
    <source>
        <dbReference type="ARBA" id="ARBA00004477"/>
    </source>
</evidence>
<keyword evidence="4 8" id="KW-0812">Transmembrane</keyword>
<dbReference type="PIRSF" id="PIRSF005588">
    <property type="entry name" value="DAD"/>
    <property type="match status" value="1"/>
</dbReference>
<dbReference type="PANTHER" id="PTHR10705:SF0">
    <property type="entry name" value="DOLICHYL-DIPHOSPHOOLIGOSACCHARIDE--PROTEIN GLYCOSYLTRANSFERASE SUBUNIT DAD1"/>
    <property type="match status" value="1"/>
</dbReference>
<dbReference type="OrthoDB" id="445566at2759"/>
<evidence type="ECO:0000256" key="6">
    <source>
        <dbReference type="ARBA" id="ARBA00022989"/>
    </source>
</evidence>
<dbReference type="PANTHER" id="PTHR10705">
    <property type="entry name" value="DOLICHYL-DIPHOSPHOOLIGOSACCHARIDE--PROTEIN GLYCOSYLTRANSFERASE SUBUNIT DAD1"/>
    <property type="match status" value="1"/>
</dbReference>
<accession>A0A397TMC8</accession>
<keyword evidence="7 8" id="KW-0472">Membrane</keyword>
<dbReference type="UniPathway" id="UPA00378"/>
<evidence type="ECO:0000256" key="7">
    <source>
        <dbReference type="ARBA" id="ARBA00023136"/>
    </source>
</evidence>
<evidence type="ECO:0000256" key="2">
    <source>
        <dbReference type="ARBA" id="ARBA00004922"/>
    </source>
</evidence>
<name>A0A397TMC8_9GLOM</name>
<keyword evidence="5 8" id="KW-0256">Endoplasmic reticulum</keyword>
<evidence type="ECO:0000313" key="10">
    <source>
        <dbReference type="Proteomes" id="UP000265703"/>
    </source>
</evidence>
<gene>
    <name evidence="9" type="ORF">C1645_708320</name>
</gene>
<feature type="transmembrane region" description="Helical" evidence="8">
    <location>
        <begin position="33"/>
        <end position="52"/>
    </location>
</feature>
<proteinExistence type="inferred from homology"/>
<comment type="subunit">
    <text evidence="8">Component of the oligosaccharyltransferase (OST) complex.</text>
</comment>
<keyword evidence="6 8" id="KW-1133">Transmembrane helix</keyword>
<evidence type="ECO:0000256" key="3">
    <source>
        <dbReference type="ARBA" id="ARBA00009386"/>
    </source>
</evidence>
<keyword evidence="10" id="KW-1185">Reference proteome</keyword>
<evidence type="ECO:0000256" key="5">
    <source>
        <dbReference type="ARBA" id="ARBA00022824"/>
    </source>
</evidence>
<dbReference type="AlphaFoldDB" id="A0A397TMC8"/>
<sequence>MVERISSIQSAVEKLWKSYQKETSQSLKLIDAYLVYILFSGVFQFIYCVIVGTYPYNAFLSGFISCVGSFVLAVNLRIQTNPKNKNEFKGISPERAFADFVCCNILLHFFVVNFIG</sequence>
<evidence type="ECO:0000313" key="9">
    <source>
        <dbReference type="EMBL" id="RIA96014.1"/>
    </source>
</evidence>
<dbReference type="Pfam" id="PF02109">
    <property type="entry name" value="DAD"/>
    <property type="match status" value="1"/>
</dbReference>
<feature type="transmembrane region" description="Helical" evidence="8">
    <location>
        <begin position="96"/>
        <end position="115"/>
    </location>
</feature>
<evidence type="ECO:0000256" key="8">
    <source>
        <dbReference type="RuleBase" id="RU361136"/>
    </source>
</evidence>
<dbReference type="InterPro" id="IPR003038">
    <property type="entry name" value="DAD/Ost2"/>
</dbReference>
<dbReference type="GO" id="GO:0008250">
    <property type="term" value="C:oligosaccharyltransferase complex"/>
    <property type="evidence" value="ECO:0007669"/>
    <property type="project" value="InterPro"/>
</dbReference>
<comment type="similarity">
    <text evidence="3 8">Belongs to the DAD/OST2 family.</text>
</comment>
<dbReference type="STRING" id="658196.A0A397TMC8"/>
<protein>
    <recommendedName>
        <fullName evidence="8">Dolichyl-diphosphooligosaccharide--protein glycosyltransferase subunit OST2</fullName>
        <shortName evidence="8">Oligosaccharyl transferase subunit OST2</shortName>
    </recommendedName>
</protein>
<organism evidence="9 10">
    <name type="scientific">Glomus cerebriforme</name>
    <dbReference type="NCBI Taxonomy" id="658196"/>
    <lineage>
        <taxon>Eukaryota</taxon>
        <taxon>Fungi</taxon>
        <taxon>Fungi incertae sedis</taxon>
        <taxon>Mucoromycota</taxon>
        <taxon>Glomeromycotina</taxon>
        <taxon>Glomeromycetes</taxon>
        <taxon>Glomerales</taxon>
        <taxon>Glomeraceae</taxon>
        <taxon>Glomus</taxon>
    </lineage>
</organism>
<comment type="caution">
    <text evidence="9">The sequence shown here is derived from an EMBL/GenBank/DDBJ whole genome shotgun (WGS) entry which is preliminary data.</text>
</comment>